<protein>
    <submittedName>
        <fullName evidence="1">Uncharacterized protein</fullName>
    </submittedName>
</protein>
<dbReference type="Proteomes" id="UP000272004">
    <property type="component" value="Unassembled WGS sequence"/>
</dbReference>
<sequence>MRAGDMPAFRRSAIGVLNAGKARPRPKIGEEKLNALLQEGVDLLFAHGAAASVDFTGTIVVRQSSRG</sequence>
<comment type="caution">
    <text evidence="1">The sequence shown here is derived from an EMBL/GenBank/DDBJ whole genome shotgun (WGS) entry which is preliminary data.</text>
</comment>
<gene>
    <name evidence="1" type="ORF">EFB14_21135</name>
</gene>
<evidence type="ECO:0000313" key="1">
    <source>
        <dbReference type="EMBL" id="RUM10770.1"/>
    </source>
</evidence>
<keyword evidence="2" id="KW-1185">Reference proteome</keyword>
<name>A0ABY0B5J3_9HYPH</name>
<reference evidence="1 2" key="1">
    <citation type="submission" date="2018-11" db="EMBL/GenBank/DDBJ databases">
        <authorList>
            <person name="Huo Y."/>
        </authorList>
    </citation>
    <scope>NUCLEOTIDE SEQUENCE [LARGE SCALE GENOMIC DNA]</scope>
    <source>
        <strain evidence="1 2">CCBAU 33202</strain>
    </source>
</reference>
<evidence type="ECO:0000313" key="2">
    <source>
        <dbReference type="Proteomes" id="UP000272004"/>
    </source>
</evidence>
<proteinExistence type="predicted"/>
<organism evidence="1 2">
    <name type="scientific">Rhizobium fabae</name>
    <dbReference type="NCBI Taxonomy" id="573179"/>
    <lineage>
        <taxon>Bacteria</taxon>
        <taxon>Pseudomonadati</taxon>
        <taxon>Pseudomonadota</taxon>
        <taxon>Alphaproteobacteria</taxon>
        <taxon>Hyphomicrobiales</taxon>
        <taxon>Rhizobiaceae</taxon>
        <taxon>Rhizobium/Agrobacterium group</taxon>
        <taxon>Rhizobium</taxon>
    </lineage>
</organism>
<dbReference type="EMBL" id="RJJU01000011">
    <property type="protein sequence ID" value="RUM10770.1"/>
    <property type="molecule type" value="Genomic_DNA"/>
</dbReference>
<accession>A0ABY0B5J3</accession>